<dbReference type="GO" id="GO:0051991">
    <property type="term" value="F:UDP-N-acetyl-D-glucosamine:N-acetylmuramoyl-L-alanyl-D-glutamyl-meso-2,6-diaminopimelyl-D-alanyl-D-alanine-diphosphoundecaprenol 4-beta-N-acetylglucosaminlytransferase activity"/>
    <property type="evidence" value="ECO:0007669"/>
    <property type="project" value="RHEA"/>
</dbReference>
<gene>
    <name evidence="10 13" type="primary">murG</name>
    <name evidence="13" type="ORF">CHH28_00305</name>
</gene>
<dbReference type="AlphaFoldDB" id="A0A222FEP0"/>
<dbReference type="Gene3D" id="3.40.50.2000">
    <property type="entry name" value="Glycogen Phosphorylase B"/>
    <property type="match status" value="2"/>
</dbReference>
<dbReference type="EC" id="2.4.1.227" evidence="10"/>
<comment type="catalytic activity">
    <reaction evidence="10">
        <text>di-trans,octa-cis-undecaprenyl diphospho-N-acetyl-alpha-D-muramoyl-L-alanyl-D-glutamyl-meso-2,6-diaminopimeloyl-D-alanyl-D-alanine + UDP-N-acetyl-alpha-D-glucosamine = di-trans,octa-cis-undecaprenyl diphospho-[N-acetyl-alpha-D-glucosaminyl-(1-&gt;4)]-N-acetyl-alpha-D-muramoyl-L-alanyl-D-glutamyl-meso-2,6-diaminopimeloyl-D-alanyl-D-alanine + UDP + H(+)</text>
        <dbReference type="Rhea" id="RHEA:31227"/>
        <dbReference type="ChEBI" id="CHEBI:15378"/>
        <dbReference type="ChEBI" id="CHEBI:57705"/>
        <dbReference type="ChEBI" id="CHEBI:58223"/>
        <dbReference type="ChEBI" id="CHEBI:61387"/>
        <dbReference type="ChEBI" id="CHEBI:61388"/>
        <dbReference type="EC" id="2.4.1.227"/>
    </reaction>
</comment>
<dbReference type="NCBIfam" id="TIGR01133">
    <property type="entry name" value="murG"/>
    <property type="match status" value="1"/>
</dbReference>
<evidence type="ECO:0000256" key="7">
    <source>
        <dbReference type="ARBA" id="ARBA00023136"/>
    </source>
</evidence>
<dbReference type="GO" id="GO:0071555">
    <property type="term" value="P:cell wall organization"/>
    <property type="evidence" value="ECO:0007669"/>
    <property type="project" value="UniProtKB-KW"/>
</dbReference>
<dbReference type="PANTHER" id="PTHR21015">
    <property type="entry name" value="UDP-N-ACETYLGLUCOSAMINE--N-ACETYLMURAMYL-(PENTAPEPTIDE) PYROPHOSPHORYL-UNDECAPRENOL N-ACETYLGLUCOSAMINE TRANSFERASE 1"/>
    <property type="match status" value="1"/>
</dbReference>
<keyword evidence="9 10" id="KW-0961">Cell wall biogenesis/degradation</keyword>
<feature type="binding site" evidence="10">
    <location>
        <begin position="257"/>
        <end position="262"/>
    </location>
    <ligand>
        <name>UDP-N-acetyl-alpha-D-glucosamine</name>
        <dbReference type="ChEBI" id="CHEBI:57705"/>
    </ligand>
</feature>
<evidence type="ECO:0000313" key="13">
    <source>
        <dbReference type="EMBL" id="ASP37220.1"/>
    </source>
</evidence>
<feature type="binding site" evidence="10">
    <location>
        <position position="124"/>
    </location>
    <ligand>
        <name>UDP-N-acetyl-alpha-D-glucosamine</name>
        <dbReference type="ChEBI" id="CHEBI:57705"/>
    </ligand>
</feature>
<sequence>MTDRILISAAGTGGHVIPALSVAQEMMAKGYDVHWLGTPHGIEQKLVTEQGIHLHSITIRGLRGKGIRGLLSAPWRVLSATVQAWRVIRCLRPKAVVGFGGYVTGPAGVAARLAGTKLAIHEQNAFPGLTNKWLRPLAHLTLQAFAGALPGAITCGNPVRDQFSGISEPVARRDALHVLVVGGSLGAKALNNTVLAAMQQMAEEERPKLVHQVGENHVDDMLRQYQQAGVDADVVAFIQDMPAAYAQADLIVCRAGALTVSEVAAAGRAAIFVPFPHAVDDHQTANASSLEKNGAAELVQQSELNASWLAQRFQYYSQHRAALITLAQKAKQCARPDATAQVVEHLETMIRG</sequence>
<dbReference type="UniPathway" id="UPA00219"/>
<keyword evidence="3 10" id="KW-0328">Glycosyltransferase</keyword>
<evidence type="ECO:0000256" key="9">
    <source>
        <dbReference type="ARBA" id="ARBA00023316"/>
    </source>
</evidence>
<evidence type="ECO:0000256" key="1">
    <source>
        <dbReference type="ARBA" id="ARBA00022475"/>
    </source>
</evidence>
<dbReference type="GO" id="GO:0051301">
    <property type="term" value="P:cell division"/>
    <property type="evidence" value="ECO:0007669"/>
    <property type="project" value="UniProtKB-KW"/>
</dbReference>
<accession>A0A222FEP0</accession>
<evidence type="ECO:0000256" key="10">
    <source>
        <dbReference type="HAMAP-Rule" id="MF_00033"/>
    </source>
</evidence>
<evidence type="ECO:0000256" key="6">
    <source>
        <dbReference type="ARBA" id="ARBA00022984"/>
    </source>
</evidence>
<dbReference type="InterPro" id="IPR004276">
    <property type="entry name" value="GlycoTrans_28_N"/>
</dbReference>
<dbReference type="OrthoDB" id="9808936at2"/>
<dbReference type="Pfam" id="PF03033">
    <property type="entry name" value="Glyco_transf_28"/>
    <property type="match status" value="1"/>
</dbReference>
<dbReference type="Pfam" id="PF04101">
    <property type="entry name" value="Glyco_tran_28_C"/>
    <property type="match status" value="1"/>
</dbReference>
<feature type="domain" description="Glycosyl transferase family 28 C-terminal" evidence="12">
    <location>
        <begin position="178"/>
        <end position="340"/>
    </location>
</feature>
<dbReference type="PANTHER" id="PTHR21015:SF22">
    <property type="entry name" value="GLYCOSYLTRANSFERASE"/>
    <property type="match status" value="1"/>
</dbReference>
<dbReference type="InterPro" id="IPR006009">
    <property type="entry name" value="GlcNAc_MurG"/>
</dbReference>
<dbReference type="HAMAP" id="MF_00033">
    <property type="entry name" value="MurG"/>
    <property type="match status" value="1"/>
</dbReference>
<comment type="pathway">
    <text evidence="10">Cell wall biogenesis; peptidoglycan biosynthesis.</text>
</comment>
<organism evidence="13 14">
    <name type="scientific">Bacterioplanes sanyensis</name>
    <dbReference type="NCBI Taxonomy" id="1249553"/>
    <lineage>
        <taxon>Bacteria</taxon>
        <taxon>Pseudomonadati</taxon>
        <taxon>Pseudomonadota</taxon>
        <taxon>Gammaproteobacteria</taxon>
        <taxon>Oceanospirillales</taxon>
        <taxon>Oceanospirillaceae</taxon>
        <taxon>Bacterioplanes</taxon>
    </lineage>
</organism>
<evidence type="ECO:0000256" key="3">
    <source>
        <dbReference type="ARBA" id="ARBA00022676"/>
    </source>
</evidence>
<feature type="binding site" evidence="10">
    <location>
        <position position="283"/>
    </location>
    <ligand>
        <name>UDP-N-acetyl-alpha-D-glucosamine</name>
        <dbReference type="ChEBI" id="CHEBI:57705"/>
    </ligand>
</feature>
<keyword evidence="6 10" id="KW-0573">Peptidoglycan synthesis</keyword>
<dbReference type="GO" id="GO:0009252">
    <property type="term" value="P:peptidoglycan biosynthetic process"/>
    <property type="evidence" value="ECO:0007669"/>
    <property type="project" value="UniProtKB-UniRule"/>
</dbReference>
<evidence type="ECO:0000259" key="11">
    <source>
        <dbReference type="Pfam" id="PF03033"/>
    </source>
</evidence>
<dbReference type="EMBL" id="CP022530">
    <property type="protein sequence ID" value="ASP37220.1"/>
    <property type="molecule type" value="Genomic_DNA"/>
</dbReference>
<feature type="binding site" evidence="10">
    <location>
        <position position="184"/>
    </location>
    <ligand>
        <name>UDP-N-acetyl-alpha-D-glucosamine</name>
        <dbReference type="ChEBI" id="CHEBI:57705"/>
    </ligand>
</feature>
<evidence type="ECO:0000256" key="5">
    <source>
        <dbReference type="ARBA" id="ARBA00022960"/>
    </source>
</evidence>
<dbReference type="Proteomes" id="UP000202440">
    <property type="component" value="Chromosome"/>
</dbReference>
<proteinExistence type="inferred from homology"/>
<feature type="domain" description="Glycosyltransferase family 28 N-terminal" evidence="11">
    <location>
        <begin position="5"/>
        <end position="137"/>
    </location>
</feature>
<evidence type="ECO:0000259" key="12">
    <source>
        <dbReference type="Pfam" id="PF04101"/>
    </source>
</evidence>
<dbReference type="InterPro" id="IPR007235">
    <property type="entry name" value="Glyco_trans_28_C"/>
</dbReference>
<dbReference type="GO" id="GO:0008360">
    <property type="term" value="P:regulation of cell shape"/>
    <property type="evidence" value="ECO:0007669"/>
    <property type="project" value="UniProtKB-KW"/>
</dbReference>
<feature type="binding site" evidence="10">
    <location>
        <position position="238"/>
    </location>
    <ligand>
        <name>UDP-N-acetyl-alpha-D-glucosamine</name>
        <dbReference type="ChEBI" id="CHEBI:57705"/>
    </ligand>
</feature>
<reference evidence="13 14" key="1">
    <citation type="submission" date="2017-07" db="EMBL/GenBank/DDBJ databases">
        <title>Annotated genome sequence of Bacterioplanes sanyensis isolated from Red Sea.</title>
        <authorList>
            <person name="Rehman Z.U."/>
        </authorList>
    </citation>
    <scope>NUCLEOTIDE SEQUENCE [LARGE SCALE GENOMIC DNA]</scope>
    <source>
        <strain evidence="13 14">NV9</strain>
    </source>
</reference>
<keyword evidence="1 10" id="KW-1003">Cell membrane</keyword>
<dbReference type="GO" id="GO:0005975">
    <property type="term" value="P:carbohydrate metabolic process"/>
    <property type="evidence" value="ECO:0007669"/>
    <property type="project" value="InterPro"/>
</dbReference>
<evidence type="ECO:0000256" key="8">
    <source>
        <dbReference type="ARBA" id="ARBA00023306"/>
    </source>
</evidence>
<keyword evidence="5 10" id="KW-0133">Cell shape</keyword>
<evidence type="ECO:0000313" key="14">
    <source>
        <dbReference type="Proteomes" id="UP000202440"/>
    </source>
</evidence>
<feature type="binding site" evidence="10">
    <location>
        <position position="160"/>
    </location>
    <ligand>
        <name>UDP-N-acetyl-alpha-D-glucosamine</name>
        <dbReference type="ChEBI" id="CHEBI:57705"/>
    </ligand>
</feature>
<dbReference type="SUPFAM" id="SSF53756">
    <property type="entry name" value="UDP-Glycosyltransferase/glycogen phosphorylase"/>
    <property type="match status" value="1"/>
</dbReference>
<dbReference type="RefSeq" id="WP_094058438.1">
    <property type="nucleotide sequence ID" value="NZ_CP022530.1"/>
</dbReference>
<evidence type="ECO:0000256" key="4">
    <source>
        <dbReference type="ARBA" id="ARBA00022679"/>
    </source>
</evidence>
<keyword evidence="14" id="KW-1185">Reference proteome</keyword>
<dbReference type="KEGG" id="bsan:CHH28_00305"/>
<protein>
    <recommendedName>
        <fullName evidence="10">UDP-N-acetylglucosamine--N-acetylmuramyl-(pentapeptide) pyrophosphoryl-undecaprenol N-acetylglucosamine transferase</fullName>
        <ecNumber evidence="10">2.4.1.227</ecNumber>
    </recommendedName>
    <alternativeName>
        <fullName evidence="10">Undecaprenyl-PP-MurNAc-pentapeptide-UDPGlcNAc GlcNAc transferase</fullName>
    </alternativeName>
</protein>
<dbReference type="GO" id="GO:0050511">
    <property type="term" value="F:undecaprenyldiphospho-muramoylpentapeptide beta-N-acetylglucosaminyltransferase activity"/>
    <property type="evidence" value="ECO:0007669"/>
    <property type="project" value="UniProtKB-UniRule"/>
</dbReference>
<keyword evidence="4 10" id="KW-0808">Transferase</keyword>
<comment type="subcellular location">
    <subcellularLocation>
        <location evidence="10">Cell membrane</location>
        <topology evidence="10">Peripheral membrane protein</topology>
        <orientation evidence="10">Cytoplasmic side</orientation>
    </subcellularLocation>
</comment>
<keyword evidence="2 10" id="KW-0132">Cell division</keyword>
<dbReference type="GO" id="GO:0005886">
    <property type="term" value="C:plasma membrane"/>
    <property type="evidence" value="ECO:0007669"/>
    <property type="project" value="UniProtKB-SubCell"/>
</dbReference>
<keyword evidence="7 10" id="KW-0472">Membrane</keyword>
<feature type="binding site" evidence="10">
    <location>
        <begin position="12"/>
        <end position="14"/>
    </location>
    <ligand>
        <name>UDP-N-acetyl-alpha-D-glucosamine</name>
        <dbReference type="ChEBI" id="CHEBI:57705"/>
    </ligand>
</feature>
<dbReference type="CDD" id="cd03785">
    <property type="entry name" value="GT28_MurG"/>
    <property type="match status" value="1"/>
</dbReference>
<comment type="similarity">
    <text evidence="10">Belongs to the glycosyltransferase 28 family. MurG subfamily.</text>
</comment>
<comment type="function">
    <text evidence="10">Cell wall formation. Catalyzes the transfer of a GlcNAc subunit on undecaprenyl-pyrophosphoryl-MurNAc-pentapeptide (lipid intermediate I) to form undecaprenyl-pyrophosphoryl-MurNAc-(pentapeptide)GlcNAc (lipid intermediate II).</text>
</comment>
<evidence type="ECO:0000256" key="2">
    <source>
        <dbReference type="ARBA" id="ARBA00022618"/>
    </source>
</evidence>
<name>A0A222FEP0_9GAMM</name>
<keyword evidence="8 10" id="KW-0131">Cell cycle</keyword>